<gene>
    <name evidence="2" type="ORF">AA0115_g11958</name>
    <name evidence="3" type="ORF">AA0119_g12037</name>
</gene>
<evidence type="ECO:0000313" key="3">
    <source>
        <dbReference type="EMBL" id="RYN88231.1"/>
    </source>
</evidence>
<dbReference type="Proteomes" id="UP000292340">
    <property type="component" value="Unassembled WGS sequence"/>
</dbReference>
<feature type="compositionally biased region" description="Polar residues" evidence="1">
    <location>
        <begin position="117"/>
        <end position="131"/>
    </location>
</feature>
<evidence type="ECO:0000313" key="4">
    <source>
        <dbReference type="Proteomes" id="UP000292340"/>
    </source>
</evidence>
<keyword evidence="5" id="KW-1185">Reference proteome</keyword>
<reference evidence="2" key="2">
    <citation type="journal article" date="2019" name="bioRxiv">
        <title>Genomics, evolutionary history and diagnostics of the Alternaria alternata species group including apple and Asian pear pathotypes.</title>
        <authorList>
            <person name="Armitage A.D."/>
            <person name="Cockerton H.M."/>
            <person name="Sreenivasaprasad S."/>
            <person name="Woodhall J.W."/>
            <person name="Lane C.R."/>
            <person name="Harrison R.J."/>
            <person name="Clarkson J.P."/>
        </authorList>
    </citation>
    <scope>NUCLEOTIDE SEQUENCE</scope>
    <source>
        <strain evidence="2">FERA 1164</strain>
        <strain evidence="3">FERA 635</strain>
    </source>
</reference>
<dbReference type="EMBL" id="PDXF01000103">
    <property type="protein sequence ID" value="RYN88231.1"/>
    <property type="molecule type" value="Genomic_DNA"/>
</dbReference>
<proteinExistence type="predicted"/>
<dbReference type="EMBL" id="PDXB01000063">
    <property type="protein sequence ID" value="RYN17132.1"/>
    <property type="molecule type" value="Genomic_DNA"/>
</dbReference>
<dbReference type="AlphaFoldDB" id="A0AB37VZK7"/>
<evidence type="ECO:0000313" key="5">
    <source>
        <dbReference type="Proteomes" id="UP000293195"/>
    </source>
</evidence>
<dbReference type="Proteomes" id="UP000293195">
    <property type="component" value="Unassembled WGS sequence"/>
</dbReference>
<feature type="compositionally biased region" description="Polar residues" evidence="1">
    <location>
        <begin position="250"/>
        <end position="264"/>
    </location>
</feature>
<feature type="compositionally biased region" description="Basic and acidic residues" evidence="1">
    <location>
        <begin position="238"/>
        <end position="249"/>
    </location>
</feature>
<evidence type="ECO:0000256" key="1">
    <source>
        <dbReference type="SAM" id="MobiDB-lite"/>
    </source>
</evidence>
<reference evidence="2" key="1">
    <citation type="submission" date="2017-10" db="EMBL/GenBank/DDBJ databases">
        <authorList>
            <person name="Armitage A.D."/>
            <person name="Barbara D.J."/>
            <person name="Woodhall J.W."/>
            <person name="Sreenivasaprasad S."/>
            <person name="Lane C.R."/>
            <person name="Clarkson J.P."/>
            <person name="Harrison R.J."/>
        </authorList>
    </citation>
    <scope>NUCLEOTIDE SEQUENCE</scope>
    <source>
        <strain evidence="2">FERA 1164</strain>
        <strain evidence="3">FERA 635</strain>
    </source>
</reference>
<sequence length="529" mass="59299">MWPVLRTTCTSFRAINTTSPGCNIPTLHRSTLTSLLYDEIYQLTPLSISRHLHLSLTYRRSSSLSHTGNSVSRRRKGEGTTNSLYRPQHSLKDSTEVLEVAWSRVQSQQDPEGPPVTDQSAQLSQSPNAASPTPDGPCTTEQEQTHPGQLNTILPELTQGRAPEGYEVCRAESQEHSNGAPASNPHAIDTSGQHSHPRNRATDSFSATLPLLSQAEPQTVSSGPTVPGPNTMTTAESADQHVSRDDERSTQPSTIQLSTNPTSHSNIPLTMIQYITRPPQPAWNSPSLAGLSIDDRASYFTTLLTRPDIPPQQREAWNDPILADLHPNARAMYLAMTSACPDAAPPHHRLWNHPFLAQLPYRRRAIAIAADMTSYLMQREWEQNALRNAAEQRSALWPVRYGDVYDKLNESMISYRVDELLRPYLDERRDFVRITDRMLLQARQARAIALLDTTAMDEEIVHRTQSRLRLQGCRCDGLERETTDTEDGEAPVRWTRGIHEPLHTFQTRRREYEPLTDPVSLSAPGMTFG</sequence>
<feature type="region of interest" description="Disordered" evidence="1">
    <location>
        <begin position="215"/>
        <end position="264"/>
    </location>
</feature>
<feature type="region of interest" description="Disordered" evidence="1">
    <location>
        <begin position="104"/>
        <end position="145"/>
    </location>
</feature>
<accession>A0AB37VZK7</accession>
<feature type="compositionally biased region" description="Polar residues" evidence="1">
    <location>
        <begin position="215"/>
        <end position="237"/>
    </location>
</feature>
<organism evidence="2 4">
    <name type="scientific">Alternaria tenuissima</name>
    <dbReference type="NCBI Taxonomy" id="119927"/>
    <lineage>
        <taxon>Eukaryota</taxon>
        <taxon>Fungi</taxon>
        <taxon>Dikarya</taxon>
        <taxon>Ascomycota</taxon>
        <taxon>Pezizomycotina</taxon>
        <taxon>Dothideomycetes</taxon>
        <taxon>Pleosporomycetidae</taxon>
        <taxon>Pleosporales</taxon>
        <taxon>Pleosporineae</taxon>
        <taxon>Pleosporaceae</taxon>
        <taxon>Alternaria</taxon>
        <taxon>Alternaria sect. Alternaria</taxon>
        <taxon>Alternaria alternata complex</taxon>
    </lineage>
</organism>
<name>A0AB37VZK7_9PLEO</name>
<feature type="region of interest" description="Disordered" evidence="1">
    <location>
        <begin position="172"/>
        <end position="202"/>
    </location>
</feature>
<comment type="caution">
    <text evidence="2">The sequence shown here is derived from an EMBL/GenBank/DDBJ whole genome shotgun (WGS) entry which is preliminary data.</text>
</comment>
<feature type="region of interest" description="Disordered" evidence="1">
    <location>
        <begin position="59"/>
        <end position="90"/>
    </location>
</feature>
<evidence type="ECO:0000313" key="2">
    <source>
        <dbReference type="EMBL" id="RYN17132.1"/>
    </source>
</evidence>
<protein>
    <submittedName>
        <fullName evidence="2">Uncharacterized protein</fullName>
    </submittedName>
</protein>